<comment type="caution">
    <text evidence="2">The sequence shown here is derived from an EMBL/GenBank/DDBJ whole genome shotgun (WGS) entry which is preliminary data.</text>
</comment>
<name>X1LUJ8_9ZZZZ</name>
<sequence length="527" mass="60421">MGERARETAEKLSWGRAAEKTLKVYNSALNQEGSNLTTNMPRDLPIGNGNLLINFDTDYNIRDIYYPYVGKENHTEDCVSRTGIWVDGSFAWIDSPEWLKEMGYESDSLVTHVTVTNPAIGLTLTFSDVVDFHRDIFFRRVDIANHRGHARDVRLFFHYELRILGNEIGDTIYYHPRLRALVMYKERRYFLASGKVNGRIGIDDWTTGRKKSEDKQGAWRDAEDGELGKVPLTCGFAEGVIGLYDTAVPARGNSTIYHWLAASTRFHGVEELDALVHERGPESLIMRTRDYWRAWVNKESLEFADLPTSILDLYRRSLLTIRVQTDNRGAIIASTDSDITKVLRDTYSYVWGRDGAFAAKALDMANYDEVSHEFFNFCANTITSEGYLLHKYTSDGCLAGHWMPWADEEGKLQLPIQEDETALVIYSLWHHYNKFHNVEFIRSHYRNLIKNAANFMVSYREPHTNLPAPSYDLWEERCGIHSFTVAAVWAGLQAAANFTEMFGEVALTKQYRQAATEIKEAAIEYLF</sequence>
<evidence type="ECO:0000259" key="1">
    <source>
        <dbReference type="Pfam" id="PF00723"/>
    </source>
</evidence>
<dbReference type="GO" id="GO:0004553">
    <property type="term" value="F:hydrolase activity, hydrolyzing O-glycosyl compounds"/>
    <property type="evidence" value="ECO:0007669"/>
    <property type="project" value="TreeGrafter"/>
</dbReference>
<feature type="domain" description="GH15-like" evidence="1">
    <location>
        <begin position="311"/>
        <end position="520"/>
    </location>
</feature>
<accession>X1LUJ8</accession>
<dbReference type="Gene3D" id="1.50.10.10">
    <property type="match status" value="1"/>
</dbReference>
<reference evidence="2" key="1">
    <citation type="journal article" date="2014" name="Front. Microbiol.">
        <title>High frequency of phylogenetically diverse reductive dehalogenase-homologous genes in deep subseafloor sedimentary metagenomes.</title>
        <authorList>
            <person name="Kawai M."/>
            <person name="Futagami T."/>
            <person name="Toyoda A."/>
            <person name="Takaki Y."/>
            <person name="Nishi S."/>
            <person name="Hori S."/>
            <person name="Arai W."/>
            <person name="Tsubouchi T."/>
            <person name="Morono Y."/>
            <person name="Uchiyama I."/>
            <person name="Ito T."/>
            <person name="Fujiyama A."/>
            <person name="Inagaki F."/>
            <person name="Takami H."/>
        </authorList>
    </citation>
    <scope>NUCLEOTIDE SEQUENCE</scope>
    <source>
        <strain evidence="2">Expedition CK06-06</strain>
    </source>
</reference>
<organism evidence="2">
    <name type="scientific">marine sediment metagenome</name>
    <dbReference type="NCBI Taxonomy" id="412755"/>
    <lineage>
        <taxon>unclassified sequences</taxon>
        <taxon>metagenomes</taxon>
        <taxon>ecological metagenomes</taxon>
    </lineage>
</organism>
<dbReference type="AlphaFoldDB" id="X1LUJ8"/>
<dbReference type="PANTHER" id="PTHR31616:SF13">
    <property type="entry name" value="GLUCAN 1,4-ALPHA-GLUCOSIDASE"/>
    <property type="match status" value="1"/>
</dbReference>
<dbReference type="SUPFAM" id="SSF48208">
    <property type="entry name" value="Six-hairpin glycosidases"/>
    <property type="match status" value="1"/>
</dbReference>
<evidence type="ECO:0000313" key="2">
    <source>
        <dbReference type="EMBL" id="GAH97823.1"/>
    </source>
</evidence>
<protein>
    <recommendedName>
        <fullName evidence="1">GH15-like domain-containing protein</fullName>
    </recommendedName>
</protein>
<feature type="non-terminal residue" evidence="2">
    <location>
        <position position="527"/>
    </location>
</feature>
<dbReference type="EMBL" id="BARV01000394">
    <property type="protein sequence ID" value="GAH97823.1"/>
    <property type="molecule type" value="Genomic_DNA"/>
</dbReference>
<dbReference type="GO" id="GO:0005975">
    <property type="term" value="P:carbohydrate metabolic process"/>
    <property type="evidence" value="ECO:0007669"/>
    <property type="project" value="InterPro"/>
</dbReference>
<dbReference type="PANTHER" id="PTHR31616">
    <property type="entry name" value="TREHALASE"/>
    <property type="match status" value="1"/>
</dbReference>
<gene>
    <name evidence="2" type="ORF">S06H3_01546</name>
</gene>
<proteinExistence type="predicted"/>
<dbReference type="Pfam" id="PF00723">
    <property type="entry name" value="Glyco_hydro_15"/>
    <property type="match status" value="1"/>
</dbReference>
<dbReference type="InterPro" id="IPR012341">
    <property type="entry name" value="6hp_glycosidase-like_sf"/>
</dbReference>
<dbReference type="InterPro" id="IPR008928">
    <property type="entry name" value="6-hairpin_glycosidase_sf"/>
</dbReference>
<dbReference type="InterPro" id="IPR011613">
    <property type="entry name" value="GH15-like"/>
</dbReference>